<comment type="pathway">
    <text evidence="12">Carbohydrate metabolism; D-ribose degradation; D-ribose 5-phosphate from beta-D-ribopyranose: step 2/2.</text>
</comment>
<comment type="subcellular location">
    <subcellularLocation>
        <location evidence="12">Cytoplasm</location>
    </subcellularLocation>
    <subcellularLocation>
        <location evidence="12">Nucleus</location>
    </subcellularLocation>
</comment>
<evidence type="ECO:0000256" key="7">
    <source>
        <dbReference type="ARBA" id="ARBA00022777"/>
    </source>
</evidence>
<dbReference type="InterPro" id="IPR036282">
    <property type="entry name" value="Glutathione-S-Trfase_C_sf"/>
</dbReference>
<dbReference type="SUPFAM" id="SSF53613">
    <property type="entry name" value="Ribokinase-like"/>
    <property type="match status" value="1"/>
</dbReference>
<feature type="binding site" evidence="12">
    <location>
        <position position="665"/>
    </location>
    <ligand>
        <name>substrate</name>
    </ligand>
</feature>
<gene>
    <name evidence="14" type="ORF">P170DRAFT_422954</name>
</gene>
<dbReference type="CDD" id="cd03194">
    <property type="entry name" value="GST_C_3"/>
    <property type="match status" value="1"/>
</dbReference>
<keyword evidence="6 12" id="KW-0547">Nucleotide-binding</keyword>
<feature type="binding site" evidence="12">
    <location>
        <position position="872"/>
    </location>
    <ligand>
        <name>K(+)</name>
        <dbReference type="ChEBI" id="CHEBI:29103"/>
    </ligand>
</feature>
<dbReference type="InterPro" id="IPR002139">
    <property type="entry name" value="Ribo/fructo_kinase"/>
</dbReference>
<evidence type="ECO:0000313" key="14">
    <source>
        <dbReference type="EMBL" id="PLB52040.1"/>
    </source>
</evidence>
<dbReference type="GO" id="GO:0019303">
    <property type="term" value="P:D-ribose catabolic process"/>
    <property type="evidence" value="ECO:0007669"/>
    <property type="project" value="UniProtKB-UniRule"/>
</dbReference>
<comment type="activity regulation">
    <text evidence="12">Activated by a monovalent cation that binds near, but not in, the active site. The most likely occupant of the site in vivo is potassium. Ion binding induces a conformational change that may alter substrate affinity.</text>
</comment>
<dbReference type="Gene3D" id="3.40.30.10">
    <property type="entry name" value="Glutaredoxin"/>
    <property type="match status" value="1"/>
</dbReference>
<keyword evidence="10 12" id="KW-0630">Potassium</keyword>
<dbReference type="Pfam" id="PF13410">
    <property type="entry name" value="GST_C_2"/>
    <property type="match status" value="1"/>
</dbReference>
<evidence type="ECO:0000256" key="12">
    <source>
        <dbReference type="HAMAP-Rule" id="MF_03215"/>
    </source>
</evidence>
<dbReference type="SFLD" id="SFLDS00019">
    <property type="entry name" value="Glutathione_Transferase_(cytos"/>
    <property type="match status" value="1"/>
</dbReference>
<feature type="binding site" evidence="12">
    <location>
        <begin position="544"/>
        <end position="548"/>
    </location>
    <ligand>
        <name>substrate</name>
    </ligand>
</feature>
<comment type="caution">
    <text evidence="14">The sequence shown here is derived from an EMBL/GenBank/DDBJ whole genome shotgun (WGS) entry which is preliminary data.</text>
</comment>
<organism evidence="14 15">
    <name type="scientific">Aspergillus steynii IBT 23096</name>
    <dbReference type="NCBI Taxonomy" id="1392250"/>
    <lineage>
        <taxon>Eukaryota</taxon>
        <taxon>Fungi</taxon>
        <taxon>Dikarya</taxon>
        <taxon>Ascomycota</taxon>
        <taxon>Pezizomycotina</taxon>
        <taxon>Eurotiomycetes</taxon>
        <taxon>Eurotiomycetidae</taxon>
        <taxon>Eurotiales</taxon>
        <taxon>Aspergillaceae</taxon>
        <taxon>Aspergillus</taxon>
        <taxon>Aspergillus subgen. Circumdati</taxon>
    </lineage>
</organism>
<dbReference type="PROSITE" id="PS00584">
    <property type="entry name" value="PFKB_KINASES_2"/>
    <property type="match status" value="1"/>
</dbReference>
<name>A0A2I2GGP1_9EURO</name>
<dbReference type="EMBL" id="MSFO01000002">
    <property type="protein sequence ID" value="PLB52040.1"/>
    <property type="molecule type" value="Genomic_DNA"/>
</dbReference>
<dbReference type="Pfam" id="PF00294">
    <property type="entry name" value="PfkB"/>
    <property type="match status" value="1"/>
</dbReference>
<dbReference type="InterPro" id="IPR011611">
    <property type="entry name" value="PfkB_dom"/>
</dbReference>
<feature type="domain" description="GST N-terminal" evidence="13">
    <location>
        <begin position="3"/>
        <end position="85"/>
    </location>
</feature>
<dbReference type="CDD" id="cd01174">
    <property type="entry name" value="ribokinase"/>
    <property type="match status" value="1"/>
</dbReference>
<evidence type="ECO:0000313" key="15">
    <source>
        <dbReference type="Proteomes" id="UP000234275"/>
    </source>
</evidence>
<dbReference type="SUPFAM" id="SSF47616">
    <property type="entry name" value="GST C-terminal domain-like"/>
    <property type="match status" value="1"/>
</dbReference>
<keyword evidence="4 12" id="KW-0808">Transferase</keyword>
<dbReference type="EC" id="2.7.1.15" evidence="2 12"/>
<dbReference type="VEuPathDB" id="FungiDB:P170DRAFT_422954"/>
<dbReference type="OrthoDB" id="415590at2759"/>
<keyword evidence="8 12" id="KW-0067">ATP-binding</keyword>
<proteinExistence type="inferred from homology"/>
<dbReference type="Proteomes" id="UP000234275">
    <property type="component" value="Unassembled WGS sequence"/>
</dbReference>
<protein>
    <recommendedName>
        <fullName evidence="3 12">Ribokinase</fullName>
        <shortName evidence="12">RK</shortName>
        <ecNumber evidence="2 12">2.7.1.15</ecNumber>
    </recommendedName>
</protein>
<keyword evidence="15" id="KW-1185">Reference proteome</keyword>
<dbReference type="CDD" id="cd03043">
    <property type="entry name" value="GST_N_1"/>
    <property type="match status" value="1"/>
</dbReference>
<dbReference type="PANTHER" id="PTHR10584">
    <property type="entry name" value="SUGAR KINASE"/>
    <property type="match status" value="1"/>
</dbReference>
<dbReference type="STRING" id="1392250.A0A2I2GGP1"/>
<feature type="binding site" evidence="12">
    <location>
        <position position="869"/>
    </location>
    <ligand>
        <name>K(+)</name>
        <dbReference type="ChEBI" id="CHEBI:29103"/>
    </ligand>
</feature>
<comment type="similarity">
    <text evidence="12">Belongs to the carbohydrate kinase PfkB family. Ribokinase subfamily.</text>
</comment>
<feature type="binding site" evidence="12">
    <location>
        <position position="815"/>
    </location>
    <ligand>
        <name>substrate</name>
    </ligand>
</feature>
<feature type="binding site" evidence="12">
    <location>
        <begin position="770"/>
        <end position="775"/>
    </location>
    <ligand>
        <name>ATP</name>
        <dbReference type="ChEBI" id="CHEBI:30616"/>
    </ligand>
</feature>
<evidence type="ECO:0000256" key="5">
    <source>
        <dbReference type="ARBA" id="ARBA00022723"/>
    </source>
</evidence>
<reference evidence="14 15" key="1">
    <citation type="submission" date="2016-12" db="EMBL/GenBank/DDBJ databases">
        <title>The genomes of Aspergillus section Nigri reveals drivers in fungal speciation.</title>
        <authorList>
            <consortium name="DOE Joint Genome Institute"/>
            <person name="Vesth T.C."/>
            <person name="Nybo J."/>
            <person name="Theobald S."/>
            <person name="Brandl J."/>
            <person name="Frisvad J.C."/>
            <person name="Nielsen K.F."/>
            <person name="Lyhne E.K."/>
            <person name="Kogle M.E."/>
            <person name="Kuo A."/>
            <person name="Riley R."/>
            <person name="Clum A."/>
            <person name="Nolan M."/>
            <person name="Lipzen A."/>
            <person name="Salamov A."/>
            <person name="Henrissat B."/>
            <person name="Wiebenga A."/>
            <person name="De Vries R.P."/>
            <person name="Grigoriev I.V."/>
            <person name="Mortensen U.H."/>
            <person name="Andersen M.R."/>
            <person name="Baker S.E."/>
        </authorList>
    </citation>
    <scope>NUCLEOTIDE SEQUENCE [LARGE SCALE GENOMIC DNA]</scope>
    <source>
        <strain evidence="14 15">IBT 23096</strain>
    </source>
</reference>
<keyword evidence="5 12" id="KW-0479">Metal-binding</keyword>
<dbReference type="HAMAP" id="MF_01987">
    <property type="entry name" value="Ribokinase"/>
    <property type="match status" value="1"/>
</dbReference>
<evidence type="ECO:0000256" key="8">
    <source>
        <dbReference type="ARBA" id="ARBA00022840"/>
    </source>
</evidence>
<feature type="binding site" evidence="12">
    <location>
        <position position="878"/>
    </location>
    <ligand>
        <name>K(+)</name>
        <dbReference type="ChEBI" id="CHEBI:29103"/>
    </ligand>
</feature>
<evidence type="ECO:0000256" key="9">
    <source>
        <dbReference type="ARBA" id="ARBA00022842"/>
    </source>
</evidence>
<dbReference type="InterPro" id="IPR011877">
    <property type="entry name" value="Ribokinase"/>
</dbReference>
<dbReference type="GO" id="GO:0005524">
    <property type="term" value="F:ATP binding"/>
    <property type="evidence" value="ECO:0007669"/>
    <property type="project" value="UniProtKB-UniRule"/>
</dbReference>
<feature type="binding site" evidence="12">
    <location>
        <position position="725"/>
    </location>
    <ligand>
        <name>ATP</name>
        <dbReference type="ChEBI" id="CHEBI:30616"/>
    </ligand>
</feature>
<dbReference type="SUPFAM" id="SSF56112">
    <property type="entry name" value="Protein kinase-like (PK-like)"/>
    <property type="match status" value="1"/>
</dbReference>
<evidence type="ECO:0000256" key="1">
    <source>
        <dbReference type="ARBA" id="ARBA00005380"/>
    </source>
</evidence>
<feature type="binding site" evidence="12">
    <location>
        <position position="811"/>
    </location>
    <ligand>
        <name>K(+)</name>
        <dbReference type="ChEBI" id="CHEBI:29103"/>
    </ligand>
</feature>
<dbReference type="InterPro" id="IPR040079">
    <property type="entry name" value="Glutathione_S-Trfase"/>
</dbReference>
<comment type="similarity">
    <text evidence="1">Belongs to the carbohydrate kinase pfkB family.</text>
</comment>
<keyword evidence="12" id="KW-0539">Nucleus</keyword>
<evidence type="ECO:0000256" key="6">
    <source>
        <dbReference type="ARBA" id="ARBA00022741"/>
    </source>
</evidence>
<keyword evidence="11 12" id="KW-0119">Carbohydrate metabolism</keyword>
<dbReference type="RefSeq" id="XP_024707342.1">
    <property type="nucleotide sequence ID" value="XM_024847475.1"/>
</dbReference>
<feature type="binding site" evidence="12">
    <location>
        <position position="809"/>
    </location>
    <ligand>
        <name>K(+)</name>
        <dbReference type="ChEBI" id="CHEBI:29103"/>
    </ligand>
</feature>
<evidence type="ECO:0000256" key="10">
    <source>
        <dbReference type="ARBA" id="ARBA00022958"/>
    </source>
</evidence>
<dbReference type="SFLD" id="SFLDG00358">
    <property type="entry name" value="Main_(cytGST)"/>
    <property type="match status" value="1"/>
</dbReference>
<feature type="binding site" evidence="12">
    <location>
        <begin position="516"/>
        <end position="518"/>
    </location>
    <ligand>
        <name>substrate</name>
    </ligand>
</feature>
<dbReference type="Gene3D" id="1.20.1050.10">
    <property type="match status" value="1"/>
</dbReference>
<comment type="cofactor">
    <cofactor evidence="12">
        <name>Mg(2+)</name>
        <dbReference type="ChEBI" id="CHEBI:18420"/>
    </cofactor>
    <text evidence="12">Requires a divalent cation, most likely magnesium in vivo, as an electrophilic catalyst to aid phosphoryl group transfer. It is the chelate of the metal and the nucleotide that is the actual substrate.</text>
</comment>
<comment type="subunit">
    <text evidence="12">Homodimer.</text>
</comment>
<feature type="binding site" evidence="12">
    <location>
        <begin position="814"/>
        <end position="815"/>
    </location>
    <ligand>
        <name>ATP</name>
        <dbReference type="ChEBI" id="CHEBI:30616"/>
    </ligand>
</feature>
<accession>A0A2I2GGP1</accession>
<comment type="catalytic activity">
    <reaction evidence="12">
        <text>D-ribose + ATP = D-ribose 5-phosphate + ADP + H(+)</text>
        <dbReference type="Rhea" id="RHEA:13697"/>
        <dbReference type="ChEBI" id="CHEBI:15378"/>
        <dbReference type="ChEBI" id="CHEBI:30616"/>
        <dbReference type="ChEBI" id="CHEBI:47013"/>
        <dbReference type="ChEBI" id="CHEBI:78346"/>
        <dbReference type="ChEBI" id="CHEBI:456216"/>
        <dbReference type="EC" id="2.7.1.15"/>
    </reaction>
</comment>
<comment type="caution">
    <text evidence="12">Lacks conserved residue(s) required for the propagation of feature annotation.</text>
</comment>
<dbReference type="PROSITE" id="PS50404">
    <property type="entry name" value="GST_NTER"/>
    <property type="match status" value="1"/>
</dbReference>
<dbReference type="AlphaFoldDB" id="A0A2I2GGP1"/>
<keyword evidence="12" id="KW-0963">Cytoplasm</keyword>
<dbReference type="SUPFAM" id="SSF52833">
    <property type="entry name" value="Thioredoxin-like"/>
    <property type="match status" value="1"/>
</dbReference>
<dbReference type="FunFam" id="3.40.1190.20:FF:000045">
    <property type="entry name" value="Ribokinase"/>
    <property type="match status" value="1"/>
</dbReference>
<evidence type="ECO:0000256" key="11">
    <source>
        <dbReference type="ARBA" id="ARBA00023277"/>
    </source>
</evidence>
<evidence type="ECO:0000256" key="3">
    <source>
        <dbReference type="ARBA" id="ARBA00016943"/>
    </source>
</evidence>
<comment type="function">
    <text evidence="12">Catalyzes the phosphorylation of ribose at O-5 in a reaction requiring ATP and magnesium. The resulting D-ribose-5-phosphate can then be used either for sythesis of nucleotides, histidine, and tryptophan, or as a component of the pentose phosphate pathway.</text>
</comment>
<keyword evidence="9 12" id="KW-0460">Magnesium</keyword>
<dbReference type="InterPro" id="IPR029056">
    <property type="entry name" value="Ribokinase-like"/>
</dbReference>
<dbReference type="InterPro" id="IPR004045">
    <property type="entry name" value="Glutathione_S-Trfase_N"/>
</dbReference>
<dbReference type="PANTHER" id="PTHR10584:SF166">
    <property type="entry name" value="RIBOKINASE"/>
    <property type="match status" value="1"/>
</dbReference>
<sequence length="885" mass="97412">MTLTLFIANKRYSSWSMRPWILLKALEIPFEEKLYFFKPGAVQQDFLSFSPTAQVPCLHDSPASIVVWDSLAICEYIAEKHPQAWPDDVAARAFARSASAEMHSGFAELRNTCPMNVAMETELEIRSERLQKDIARLNALFEEGLTRFGGPWLAGERFTIVDAMFAPVASRCRTYGIKMEGGAGEYLDRLFQHPAVQDSELSVLSATSAGKHSHIEPTFYGAHQVVVTFRGGLQTEGVMFTILKHIRRDYQRQHLHFESGRCTRIQRLRLSLLSDTSQHHGRGPKQYYESPDRETDPYACEATAYRRLQTHAISESGLIPRFYGIYEAANGELHQGIRDIHNAHVEHSDVHPRNMMVVDGDPERAIWIDFDRAQTFDADQISELQQGWMDFETDLVTEIDVFMFIDPSREPEAVSPLQRQSDETPPNPRARSFFAIPPSLLHKPTYDQLIFHEATSDEGRRITIHNHRIPFLISLSTRPSSDSESIAPHPRVSHPTIYDLRPATMAPTIRVIGSLNVDMVSVTPRFPDAGETITSSSYFISAGGKGANQAVACGRLSRSKNNALPASGKSPVQVEMVGAVGGLDGHFDALLKPTLEKSGVDSSRVRIIEDAYTGVAVIVVDESAGGENRILFSPGANYQGMKPEPQVLGTGLAAPVPDVIVMQGEIPTDTTIGILRELAAFKAKNRAEGKRGIEAGPDVMLNPAPAPPGGLPEDVYAAVDHFIMNETEAELMSPPAEQLLKAVPDAEGQPSNEKVARYFHQLGVTYVLITLGSKGVWYSATDAGTSGPADGANRFTNQLPAAKVSQVLDTTAAGDTFVGAYAVEVARWREQRRADGKAGQDVTAEEKPARYHQVMNEATGLATRAAARGVERRGAMDSIPWEDEI</sequence>
<feature type="binding site" evidence="12">
    <location>
        <position position="874"/>
    </location>
    <ligand>
        <name>K(+)</name>
        <dbReference type="ChEBI" id="CHEBI:29103"/>
    </ligand>
</feature>
<dbReference type="InterPro" id="IPR011009">
    <property type="entry name" value="Kinase-like_dom_sf"/>
</dbReference>
<dbReference type="GO" id="GO:0046872">
    <property type="term" value="F:metal ion binding"/>
    <property type="evidence" value="ECO:0007669"/>
    <property type="project" value="UniProtKB-KW"/>
</dbReference>
<evidence type="ECO:0000259" key="13">
    <source>
        <dbReference type="PROSITE" id="PS50404"/>
    </source>
</evidence>
<dbReference type="GO" id="GO:0005634">
    <property type="term" value="C:nucleus"/>
    <property type="evidence" value="ECO:0007669"/>
    <property type="project" value="UniProtKB-SubCell"/>
</dbReference>
<dbReference type="GeneID" id="36555174"/>
<evidence type="ECO:0000256" key="4">
    <source>
        <dbReference type="ARBA" id="ARBA00022679"/>
    </source>
</evidence>
<dbReference type="GO" id="GO:0005737">
    <property type="term" value="C:cytoplasm"/>
    <property type="evidence" value="ECO:0007669"/>
    <property type="project" value="UniProtKB-SubCell"/>
</dbReference>
<feature type="active site" description="Proton acceptor" evidence="12">
    <location>
        <position position="815"/>
    </location>
</feature>
<dbReference type="UniPathway" id="UPA00916">
    <property type="reaction ID" value="UER00889"/>
</dbReference>
<dbReference type="InterPro" id="IPR002173">
    <property type="entry name" value="Carboh/pur_kinase_PfkB_CS"/>
</dbReference>
<evidence type="ECO:0000256" key="2">
    <source>
        <dbReference type="ARBA" id="ARBA00012035"/>
    </source>
</evidence>
<dbReference type="PRINTS" id="PR00990">
    <property type="entry name" value="RIBOKINASE"/>
</dbReference>
<keyword evidence="7 12" id="KW-0418">Kinase</keyword>
<dbReference type="Pfam" id="PF13409">
    <property type="entry name" value="GST_N_2"/>
    <property type="match status" value="1"/>
</dbReference>
<dbReference type="Gene3D" id="3.40.1190.20">
    <property type="match status" value="1"/>
</dbReference>
<dbReference type="InterPro" id="IPR036249">
    <property type="entry name" value="Thioredoxin-like_sf"/>
</dbReference>
<dbReference type="GO" id="GO:0004747">
    <property type="term" value="F:ribokinase activity"/>
    <property type="evidence" value="ECO:0007669"/>
    <property type="project" value="UniProtKB-UniRule"/>
</dbReference>